<accession>A0A9N9KFJ8</accession>
<dbReference type="EMBL" id="CAJVQA010052034">
    <property type="protein sequence ID" value="CAG8822690.1"/>
    <property type="molecule type" value="Genomic_DNA"/>
</dbReference>
<dbReference type="Pfam" id="PF13837">
    <property type="entry name" value="Myb_DNA-bind_4"/>
    <property type="match status" value="1"/>
</dbReference>
<gene>
    <name evidence="2" type="ORF">CPELLU_LOCUS19840</name>
</gene>
<proteinExistence type="predicted"/>
<feature type="non-terminal residue" evidence="2">
    <location>
        <position position="1"/>
    </location>
</feature>
<reference evidence="2" key="1">
    <citation type="submission" date="2021-06" db="EMBL/GenBank/DDBJ databases">
        <authorList>
            <person name="Kallberg Y."/>
            <person name="Tangrot J."/>
            <person name="Rosling A."/>
        </authorList>
    </citation>
    <scope>NUCLEOTIDE SEQUENCE</scope>
    <source>
        <strain evidence="2">FL966</strain>
    </source>
</reference>
<dbReference type="Gene3D" id="1.10.10.60">
    <property type="entry name" value="Homeodomain-like"/>
    <property type="match status" value="1"/>
</dbReference>
<comment type="caution">
    <text evidence="2">The sequence shown here is derived from an EMBL/GenBank/DDBJ whole genome shotgun (WGS) entry which is preliminary data.</text>
</comment>
<dbReference type="OrthoDB" id="2426857at2759"/>
<evidence type="ECO:0000259" key="1">
    <source>
        <dbReference type="Pfam" id="PF13837"/>
    </source>
</evidence>
<keyword evidence="3" id="KW-1185">Reference proteome</keyword>
<organism evidence="2 3">
    <name type="scientific">Cetraspora pellucida</name>
    <dbReference type="NCBI Taxonomy" id="1433469"/>
    <lineage>
        <taxon>Eukaryota</taxon>
        <taxon>Fungi</taxon>
        <taxon>Fungi incertae sedis</taxon>
        <taxon>Mucoromycota</taxon>
        <taxon>Glomeromycotina</taxon>
        <taxon>Glomeromycetes</taxon>
        <taxon>Diversisporales</taxon>
        <taxon>Gigasporaceae</taxon>
        <taxon>Cetraspora</taxon>
    </lineage>
</organism>
<dbReference type="AlphaFoldDB" id="A0A9N9KFJ8"/>
<feature type="domain" description="Myb/SANT-like DNA-binding" evidence="1">
    <location>
        <begin position="2"/>
        <end position="90"/>
    </location>
</feature>
<name>A0A9N9KFJ8_9GLOM</name>
<evidence type="ECO:0000313" key="2">
    <source>
        <dbReference type="EMBL" id="CAG8822690.1"/>
    </source>
</evidence>
<dbReference type="Proteomes" id="UP000789759">
    <property type="component" value="Unassembled WGS sequence"/>
</dbReference>
<sequence length="123" mass="14688">MWTDLQLHVLIDYRKDNNNEYHELVCNQKGMFWKGIASKINIEFGTSYTGQQCKEKFNGLLRDYKKMKLYIEGNANGKKTRTGIKYYEEFATQFWLKPVIMYDLIRMQNIANHDNQDSPSQYK</sequence>
<evidence type="ECO:0000313" key="3">
    <source>
        <dbReference type="Proteomes" id="UP000789759"/>
    </source>
</evidence>
<dbReference type="InterPro" id="IPR044822">
    <property type="entry name" value="Myb_DNA-bind_4"/>
</dbReference>
<protein>
    <submittedName>
        <fullName evidence="2">15567_t:CDS:1</fullName>
    </submittedName>
</protein>